<evidence type="ECO:0000256" key="5">
    <source>
        <dbReference type="ARBA" id="ARBA00022741"/>
    </source>
</evidence>
<keyword evidence="7 10" id="KW-0133">Cell shape</keyword>
<keyword evidence="6 13" id="KW-0067">ATP-binding</keyword>
<dbReference type="Gene3D" id="3.40.50.20">
    <property type="match status" value="1"/>
</dbReference>
<keyword evidence="4 10" id="KW-0436">Ligase</keyword>
<dbReference type="PROSITE" id="PS00843">
    <property type="entry name" value="DALA_DALA_LIGASE_1"/>
    <property type="match status" value="1"/>
</dbReference>
<comment type="subcellular location">
    <subcellularLocation>
        <location evidence="1 10">Cytoplasm</location>
    </subcellularLocation>
</comment>
<dbReference type="GO" id="GO:0046872">
    <property type="term" value="F:metal ion binding"/>
    <property type="evidence" value="ECO:0007669"/>
    <property type="project" value="UniProtKB-KW"/>
</dbReference>
<dbReference type="GO" id="GO:0008360">
    <property type="term" value="P:regulation of cell shape"/>
    <property type="evidence" value="ECO:0007669"/>
    <property type="project" value="UniProtKB-KW"/>
</dbReference>
<evidence type="ECO:0000313" key="16">
    <source>
        <dbReference type="Proteomes" id="UP000215215"/>
    </source>
</evidence>
<feature type="binding site" evidence="12">
    <location>
        <position position="271"/>
    </location>
    <ligand>
        <name>Mg(2+)</name>
        <dbReference type="ChEBI" id="CHEBI:18420"/>
        <label>1</label>
    </ligand>
</feature>
<protein>
    <recommendedName>
        <fullName evidence="10">D-alanine--D-alanine ligase</fullName>
        <ecNumber evidence="10">6.3.2.4</ecNumber>
    </recommendedName>
    <alternativeName>
        <fullName evidence="10">D-Ala-D-Ala ligase</fullName>
    </alternativeName>
    <alternativeName>
        <fullName evidence="10">D-alanylalanine synthetase</fullName>
    </alternativeName>
</protein>
<evidence type="ECO:0000256" key="12">
    <source>
        <dbReference type="PIRSR" id="PIRSR039102-3"/>
    </source>
</evidence>
<proteinExistence type="inferred from homology"/>
<dbReference type="UniPathway" id="UPA00219"/>
<accession>A0A235BU34</accession>
<dbReference type="InterPro" id="IPR011095">
    <property type="entry name" value="Dala_Dala_lig_C"/>
</dbReference>
<comment type="function">
    <text evidence="10">Cell wall formation.</text>
</comment>
<feature type="binding site" evidence="12">
    <location>
        <position position="258"/>
    </location>
    <ligand>
        <name>Mg(2+)</name>
        <dbReference type="ChEBI" id="CHEBI:18420"/>
        <label>1</label>
    </ligand>
</feature>
<feature type="active site" evidence="11">
    <location>
        <position position="17"/>
    </location>
</feature>
<evidence type="ECO:0000256" key="9">
    <source>
        <dbReference type="ARBA" id="ARBA00023316"/>
    </source>
</evidence>
<name>A0A235BU34_UNCW3</name>
<keyword evidence="9 10" id="KW-0961">Cell wall biogenesis/degradation</keyword>
<dbReference type="GO" id="GO:0005737">
    <property type="term" value="C:cytoplasm"/>
    <property type="evidence" value="ECO:0007669"/>
    <property type="project" value="UniProtKB-SubCell"/>
</dbReference>
<feature type="binding site" evidence="12">
    <location>
        <position position="271"/>
    </location>
    <ligand>
        <name>Mg(2+)</name>
        <dbReference type="ChEBI" id="CHEBI:18420"/>
        <label>2</label>
    </ligand>
</feature>
<dbReference type="GO" id="GO:0009252">
    <property type="term" value="P:peptidoglycan biosynthetic process"/>
    <property type="evidence" value="ECO:0007669"/>
    <property type="project" value="UniProtKB-UniRule"/>
</dbReference>
<dbReference type="NCBIfam" id="NF002528">
    <property type="entry name" value="PRK01966.1-4"/>
    <property type="match status" value="1"/>
</dbReference>
<dbReference type="PANTHER" id="PTHR23132:SF23">
    <property type="entry name" value="D-ALANINE--D-ALANINE LIGASE B"/>
    <property type="match status" value="1"/>
</dbReference>
<dbReference type="SUPFAM" id="SSF52440">
    <property type="entry name" value="PreATP-grasp domain"/>
    <property type="match status" value="1"/>
</dbReference>
<reference evidence="15 16" key="1">
    <citation type="submission" date="2017-07" db="EMBL/GenBank/DDBJ databases">
        <title>Recovery of genomes from metagenomes via a dereplication, aggregation, and scoring strategy.</title>
        <authorList>
            <person name="Sieber C.M."/>
            <person name="Probst A.J."/>
            <person name="Sharrar A."/>
            <person name="Thomas B.C."/>
            <person name="Hess M."/>
            <person name="Tringe S.G."/>
            <person name="Banfield J.F."/>
        </authorList>
    </citation>
    <scope>NUCLEOTIDE SEQUENCE [LARGE SCALE GENOMIC DNA]</scope>
    <source>
        <strain evidence="15">JGI_Cruoil_03_44_89</strain>
    </source>
</reference>
<comment type="cofactor">
    <cofactor evidence="12">
        <name>Mg(2+)</name>
        <dbReference type="ChEBI" id="CHEBI:18420"/>
    </cofactor>
    <cofactor evidence="12">
        <name>Mn(2+)</name>
        <dbReference type="ChEBI" id="CHEBI:29035"/>
    </cofactor>
    <text evidence="12">Binds 2 magnesium or manganese ions per subunit.</text>
</comment>
<dbReference type="InterPro" id="IPR000291">
    <property type="entry name" value="D-Ala_lig_Van_CS"/>
</dbReference>
<evidence type="ECO:0000256" key="8">
    <source>
        <dbReference type="ARBA" id="ARBA00022984"/>
    </source>
</evidence>
<evidence type="ECO:0000256" key="7">
    <source>
        <dbReference type="ARBA" id="ARBA00022960"/>
    </source>
</evidence>
<evidence type="ECO:0000313" key="15">
    <source>
        <dbReference type="EMBL" id="OYD15950.1"/>
    </source>
</evidence>
<keyword evidence="8 10" id="KW-0573">Peptidoglycan synthesis</keyword>
<keyword evidence="12" id="KW-0464">Manganese</keyword>
<dbReference type="GO" id="GO:0071555">
    <property type="term" value="P:cell wall organization"/>
    <property type="evidence" value="ECO:0007669"/>
    <property type="project" value="UniProtKB-KW"/>
</dbReference>
<dbReference type="InterPro" id="IPR011761">
    <property type="entry name" value="ATP-grasp"/>
</dbReference>
<dbReference type="EC" id="6.3.2.4" evidence="10"/>
<dbReference type="Gene3D" id="3.30.1490.20">
    <property type="entry name" value="ATP-grasp fold, A domain"/>
    <property type="match status" value="1"/>
</dbReference>
<dbReference type="PROSITE" id="PS50975">
    <property type="entry name" value="ATP_GRASP"/>
    <property type="match status" value="1"/>
</dbReference>
<dbReference type="Gene3D" id="3.30.470.20">
    <property type="entry name" value="ATP-grasp fold, B domain"/>
    <property type="match status" value="1"/>
</dbReference>
<evidence type="ECO:0000256" key="3">
    <source>
        <dbReference type="ARBA" id="ARBA00022490"/>
    </source>
</evidence>
<dbReference type="PANTHER" id="PTHR23132">
    <property type="entry name" value="D-ALANINE--D-ALANINE LIGASE"/>
    <property type="match status" value="1"/>
</dbReference>
<comment type="caution">
    <text evidence="15">The sequence shown here is derived from an EMBL/GenBank/DDBJ whole genome shotgun (WGS) entry which is preliminary data.</text>
</comment>
<organism evidence="15 16">
    <name type="scientific">candidate division WOR-3 bacterium JGI_Cruoil_03_44_89</name>
    <dbReference type="NCBI Taxonomy" id="1973748"/>
    <lineage>
        <taxon>Bacteria</taxon>
        <taxon>Bacteria division WOR-3</taxon>
    </lineage>
</organism>
<feature type="domain" description="ATP-grasp" evidence="14">
    <location>
        <begin position="103"/>
        <end position="304"/>
    </location>
</feature>
<gene>
    <name evidence="10" type="primary">ddl</name>
    <name evidence="15" type="ORF">CH333_04665</name>
</gene>
<evidence type="ECO:0000259" key="14">
    <source>
        <dbReference type="PROSITE" id="PS50975"/>
    </source>
</evidence>
<dbReference type="HAMAP" id="MF_00047">
    <property type="entry name" value="Dala_Dala_lig"/>
    <property type="match status" value="1"/>
</dbReference>
<dbReference type="InterPro" id="IPR013815">
    <property type="entry name" value="ATP_grasp_subdomain_1"/>
</dbReference>
<keyword evidence="12" id="KW-0460">Magnesium</keyword>
<dbReference type="Pfam" id="PF01820">
    <property type="entry name" value="Dala_Dala_lig_N"/>
    <property type="match status" value="1"/>
</dbReference>
<dbReference type="NCBIfam" id="NF002378">
    <property type="entry name" value="PRK01372.1"/>
    <property type="match status" value="1"/>
</dbReference>
<dbReference type="InterPro" id="IPR016185">
    <property type="entry name" value="PreATP-grasp_dom_sf"/>
</dbReference>
<keyword evidence="3 10" id="KW-0963">Cytoplasm</keyword>
<dbReference type="GO" id="GO:0005524">
    <property type="term" value="F:ATP binding"/>
    <property type="evidence" value="ECO:0007669"/>
    <property type="project" value="UniProtKB-UniRule"/>
</dbReference>
<keyword evidence="12" id="KW-0479">Metal-binding</keyword>
<feature type="active site" evidence="11">
    <location>
        <position position="282"/>
    </location>
</feature>
<feature type="binding site" evidence="12">
    <location>
        <position position="273"/>
    </location>
    <ligand>
        <name>Mg(2+)</name>
        <dbReference type="ChEBI" id="CHEBI:18420"/>
        <label>2</label>
    </ligand>
</feature>
<evidence type="ECO:0000256" key="1">
    <source>
        <dbReference type="ARBA" id="ARBA00004496"/>
    </source>
</evidence>
<feature type="active site" evidence="11">
    <location>
        <position position="147"/>
    </location>
</feature>
<comment type="similarity">
    <text evidence="2 10">Belongs to the D-alanine--D-alanine ligase family.</text>
</comment>
<comment type="pathway">
    <text evidence="10">Cell wall biogenesis; peptidoglycan biosynthesis.</text>
</comment>
<dbReference type="EMBL" id="NOZQ01000096">
    <property type="protein sequence ID" value="OYD15950.1"/>
    <property type="molecule type" value="Genomic_DNA"/>
</dbReference>
<evidence type="ECO:0000256" key="13">
    <source>
        <dbReference type="PROSITE-ProRule" id="PRU00409"/>
    </source>
</evidence>
<dbReference type="PROSITE" id="PS00844">
    <property type="entry name" value="DALA_DALA_LIGASE_2"/>
    <property type="match status" value="1"/>
</dbReference>
<dbReference type="SMART" id="SM01209">
    <property type="entry name" value="GARS_A"/>
    <property type="match status" value="1"/>
</dbReference>
<evidence type="ECO:0000256" key="4">
    <source>
        <dbReference type="ARBA" id="ARBA00022598"/>
    </source>
</evidence>
<dbReference type="GO" id="GO:0008716">
    <property type="term" value="F:D-alanine-D-alanine ligase activity"/>
    <property type="evidence" value="ECO:0007669"/>
    <property type="project" value="UniProtKB-UniRule"/>
</dbReference>
<evidence type="ECO:0000256" key="6">
    <source>
        <dbReference type="ARBA" id="ARBA00022840"/>
    </source>
</evidence>
<dbReference type="PIRSF" id="PIRSF039102">
    <property type="entry name" value="Ddl/VanB"/>
    <property type="match status" value="1"/>
</dbReference>
<dbReference type="InterPro" id="IPR005905">
    <property type="entry name" value="D_ala_D_ala"/>
</dbReference>
<dbReference type="AlphaFoldDB" id="A0A235BU34"/>
<dbReference type="NCBIfam" id="TIGR01205">
    <property type="entry name" value="D_ala_D_alaTIGR"/>
    <property type="match status" value="1"/>
</dbReference>
<keyword evidence="5 13" id="KW-0547">Nucleotide-binding</keyword>
<dbReference type="Pfam" id="PF07478">
    <property type="entry name" value="Dala_Dala_lig_C"/>
    <property type="match status" value="1"/>
</dbReference>
<evidence type="ECO:0000256" key="10">
    <source>
        <dbReference type="HAMAP-Rule" id="MF_00047"/>
    </source>
</evidence>
<sequence length="315" mass="34018">MKRDISIAVVCGGKSRESEVSRVSGKCVTEALEKNYKNVTLMELDESIGKNLSAEKVDVVFPVLHGVPGEDGTFQGFLDVLGLPYVGSGVLASAFAIDKVVAKSIFTKYGLPVAPDVVLTKTECPSVEEVVERIGGDVVVKPAGGGSAIGVTFCGDAREIDVAVEEAFNYGDRVLVEKRIEGKEITVGILERNGVEALPVIEVRTPTGSWYDFEHRYTPGLSEHIIPAPISADAYKRVQILATMAHKVLSCRDLSRVDFVLPDRGEPVVLEVNTIPGMTPTSLYPDAARAAGISFEELVVYFVERAFERAVSSRK</sequence>
<evidence type="ECO:0000256" key="11">
    <source>
        <dbReference type="PIRSR" id="PIRSR039102-1"/>
    </source>
</evidence>
<dbReference type="InterPro" id="IPR011127">
    <property type="entry name" value="Dala_Dala_lig_N"/>
</dbReference>
<dbReference type="SUPFAM" id="SSF56059">
    <property type="entry name" value="Glutathione synthetase ATP-binding domain-like"/>
    <property type="match status" value="1"/>
</dbReference>
<comment type="catalytic activity">
    <reaction evidence="10">
        <text>2 D-alanine + ATP = D-alanyl-D-alanine + ADP + phosphate + H(+)</text>
        <dbReference type="Rhea" id="RHEA:11224"/>
        <dbReference type="ChEBI" id="CHEBI:15378"/>
        <dbReference type="ChEBI" id="CHEBI:30616"/>
        <dbReference type="ChEBI" id="CHEBI:43474"/>
        <dbReference type="ChEBI" id="CHEBI:57416"/>
        <dbReference type="ChEBI" id="CHEBI:57822"/>
        <dbReference type="ChEBI" id="CHEBI:456216"/>
        <dbReference type="EC" id="6.3.2.4"/>
    </reaction>
</comment>
<dbReference type="Proteomes" id="UP000215215">
    <property type="component" value="Unassembled WGS sequence"/>
</dbReference>
<evidence type="ECO:0000256" key="2">
    <source>
        <dbReference type="ARBA" id="ARBA00010871"/>
    </source>
</evidence>